<evidence type="ECO:0000256" key="1">
    <source>
        <dbReference type="SAM" id="MobiDB-lite"/>
    </source>
</evidence>
<reference evidence="3 4" key="1">
    <citation type="submission" date="2021-06" db="EMBL/GenBank/DDBJ databases">
        <authorList>
            <person name="Palmer J.M."/>
        </authorList>
    </citation>
    <scope>NUCLEOTIDE SEQUENCE [LARGE SCALE GENOMIC DNA]</scope>
    <source>
        <strain evidence="3 4">MEX-2019</strain>
        <tissue evidence="3">Muscle</tissue>
    </source>
</reference>
<protein>
    <recommendedName>
        <fullName evidence="5">Secreted protein</fullName>
    </recommendedName>
</protein>
<dbReference type="EMBL" id="JAHHUM010002990">
    <property type="protein sequence ID" value="KAK5598881.1"/>
    <property type="molecule type" value="Genomic_DNA"/>
</dbReference>
<feature type="chain" id="PRO_5043541468" description="Secreted protein" evidence="2">
    <location>
        <begin position="19"/>
        <end position="167"/>
    </location>
</feature>
<organism evidence="3 4">
    <name type="scientific">Crenichthys baileyi</name>
    <name type="common">White River springfish</name>
    <dbReference type="NCBI Taxonomy" id="28760"/>
    <lineage>
        <taxon>Eukaryota</taxon>
        <taxon>Metazoa</taxon>
        <taxon>Chordata</taxon>
        <taxon>Craniata</taxon>
        <taxon>Vertebrata</taxon>
        <taxon>Euteleostomi</taxon>
        <taxon>Actinopterygii</taxon>
        <taxon>Neopterygii</taxon>
        <taxon>Teleostei</taxon>
        <taxon>Neoteleostei</taxon>
        <taxon>Acanthomorphata</taxon>
        <taxon>Ovalentaria</taxon>
        <taxon>Atherinomorphae</taxon>
        <taxon>Cyprinodontiformes</taxon>
        <taxon>Goodeidae</taxon>
        <taxon>Crenichthys</taxon>
    </lineage>
</organism>
<feature type="compositionally biased region" description="Low complexity" evidence="1">
    <location>
        <begin position="78"/>
        <end position="91"/>
    </location>
</feature>
<sequence>MGGLLAIFAVLQCHLVSSFGSLPILALFATDSHNPSSPTACRSARLASWLISSLSQLWASGKRIKNSYTSPAKRRRGGPASSPAPATASPGLVSPAVSPSIFIPQTNHPTNFPASFILFMDSLQRSTSSLTHLLCDFAAISATSAFPLSLSIVAACSPAPPTNVRPC</sequence>
<evidence type="ECO:0008006" key="5">
    <source>
        <dbReference type="Google" id="ProtNLM"/>
    </source>
</evidence>
<feature type="region of interest" description="Disordered" evidence="1">
    <location>
        <begin position="68"/>
        <end position="91"/>
    </location>
</feature>
<evidence type="ECO:0000313" key="3">
    <source>
        <dbReference type="EMBL" id="KAK5598881.1"/>
    </source>
</evidence>
<comment type="caution">
    <text evidence="3">The sequence shown here is derived from an EMBL/GenBank/DDBJ whole genome shotgun (WGS) entry which is preliminary data.</text>
</comment>
<accession>A0AAV9QQI5</accession>
<gene>
    <name evidence="3" type="ORF">CRENBAI_002516</name>
</gene>
<keyword evidence="2" id="KW-0732">Signal</keyword>
<evidence type="ECO:0000256" key="2">
    <source>
        <dbReference type="SAM" id="SignalP"/>
    </source>
</evidence>
<feature type="signal peptide" evidence="2">
    <location>
        <begin position="1"/>
        <end position="18"/>
    </location>
</feature>
<dbReference type="AlphaFoldDB" id="A0AAV9QQI5"/>
<dbReference type="Proteomes" id="UP001311232">
    <property type="component" value="Unassembled WGS sequence"/>
</dbReference>
<proteinExistence type="predicted"/>
<name>A0AAV9QQI5_9TELE</name>
<keyword evidence="4" id="KW-1185">Reference proteome</keyword>
<evidence type="ECO:0000313" key="4">
    <source>
        <dbReference type="Proteomes" id="UP001311232"/>
    </source>
</evidence>